<evidence type="ECO:0000259" key="8">
    <source>
        <dbReference type="Pfam" id="PF00441"/>
    </source>
</evidence>
<reference evidence="12" key="1">
    <citation type="submission" date="2017-03" db="EMBL/GenBank/DDBJ databases">
        <authorList>
            <person name="Rodrigo-Torres L."/>
            <person name="Arahal R.D."/>
            <person name="Lucena T."/>
        </authorList>
    </citation>
    <scope>NUCLEOTIDE SEQUENCE [LARGE SCALE GENOMIC DNA]</scope>
    <source>
        <strain evidence="12">CECT 8411</strain>
    </source>
</reference>
<dbReference type="GO" id="GO:0005737">
    <property type="term" value="C:cytoplasm"/>
    <property type="evidence" value="ECO:0007669"/>
    <property type="project" value="TreeGrafter"/>
</dbReference>
<evidence type="ECO:0000256" key="4">
    <source>
        <dbReference type="ARBA" id="ARBA00022630"/>
    </source>
</evidence>
<keyword evidence="12" id="KW-1185">Reference proteome</keyword>
<feature type="domain" description="Acyl-CoA oxidase/dehydrogenase middle" evidence="9">
    <location>
        <begin position="138"/>
        <end position="235"/>
    </location>
</feature>
<feature type="domain" description="Acyl-CoA dehydrogenase/oxidase C-terminal" evidence="8">
    <location>
        <begin position="252"/>
        <end position="401"/>
    </location>
</feature>
<keyword evidence="5 7" id="KW-0274">FAD</keyword>
<dbReference type="SUPFAM" id="SSF47203">
    <property type="entry name" value="Acyl-CoA dehydrogenase C-terminal domain-like"/>
    <property type="match status" value="1"/>
</dbReference>
<dbReference type="Pfam" id="PF02770">
    <property type="entry name" value="Acyl-CoA_dh_M"/>
    <property type="match status" value="1"/>
</dbReference>
<dbReference type="EC" id="1.3.8.1" evidence="11"/>
<dbReference type="InterPro" id="IPR046373">
    <property type="entry name" value="Acyl-CoA_Oxase/DH_mid-dom_sf"/>
</dbReference>
<evidence type="ECO:0000256" key="3">
    <source>
        <dbReference type="ARBA" id="ARBA00011738"/>
    </source>
</evidence>
<comment type="similarity">
    <text evidence="2 7">Belongs to the acyl-CoA dehydrogenase family.</text>
</comment>
<keyword evidence="4 7" id="KW-0285">Flavoprotein</keyword>
<keyword evidence="6 7" id="KW-0560">Oxidoreductase</keyword>
<dbReference type="PANTHER" id="PTHR48083:SF13">
    <property type="entry name" value="ACYL-COA DEHYDROGENASE FAMILY MEMBER 11"/>
    <property type="match status" value="1"/>
</dbReference>
<comment type="cofactor">
    <cofactor evidence="1 7">
        <name>FAD</name>
        <dbReference type="ChEBI" id="CHEBI:57692"/>
    </cofactor>
</comment>
<feature type="domain" description="Acyl-CoA dehydrogenase/oxidase N-terminal" evidence="10">
    <location>
        <begin position="9"/>
        <end position="134"/>
    </location>
</feature>
<evidence type="ECO:0000313" key="12">
    <source>
        <dbReference type="Proteomes" id="UP000193778"/>
    </source>
</evidence>
<dbReference type="InterPro" id="IPR009075">
    <property type="entry name" value="AcylCo_DH/oxidase_C"/>
</dbReference>
<evidence type="ECO:0000259" key="10">
    <source>
        <dbReference type="Pfam" id="PF02771"/>
    </source>
</evidence>
<dbReference type="InterPro" id="IPR037069">
    <property type="entry name" value="AcylCoA_DH/ox_N_sf"/>
</dbReference>
<dbReference type="Proteomes" id="UP000193778">
    <property type="component" value="Unassembled WGS sequence"/>
</dbReference>
<dbReference type="InterPro" id="IPR036250">
    <property type="entry name" value="AcylCo_DH-like_C"/>
</dbReference>
<dbReference type="Gene3D" id="2.40.110.10">
    <property type="entry name" value="Butyryl-CoA Dehydrogenase, subunit A, domain 2"/>
    <property type="match status" value="1"/>
</dbReference>
<dbReference type="GO" id="GO:0050660">
    <property type="term" value="F:flavin adenine dinucleotide binding"/>
    <property type="evidence" value="ECO:0007669"/>
    <property type="project" value="InterPro"/>
</dbReference>
<dbReference type="PANTHER" id="PTHR48083">
    <property type="entry name" value="MEDIUM-CHAIN SPECIFIC ACYL-COA DEHYDROGENASE, MITOCHONDRIAL-RELATED"/>
    <property type="match status" value="1"/>
</dbReference>
<evidence type="ECO:0000259" key="9">
    <source>
        <dbReference type="Pfam" id="PF02770"/>
    </source>
</evidence>
<evidence type="ECO:0000313" key="11">
    <source>
        <dbReference type="EMBL" id="SLN72551.1"/>
    </source>
</evidence>
<evidence type="ECO:0000256" key="6">
    <source>
        <dbReference type="ARBA" id="ARBA00023002"/>
    </source>
</evidence>
<dbReference type="Pfam" id="PF02771">
    <property type="entry name" value="Acyl-CoA_dh_N"/>
    <property type="match status" value="1"/>
</dbReference>
<evidence type="ECO:0000256" key="1">
    <source>
        <dbReference type="ARBA" id="ARBA00001974"/>
    </source>
</evidence>
<dbReference type="Pfam" id="PF00441">
    <property type="entry name" value="Acyl-CoA_dh_1"/>
    <property type="match status" value="1"/>
</dbReference>
<dbReference type="Gene3D" id="1.20.140.10">
    <property type="entry name" value="Butyryl-CoA Dehydrogenase, subunit A, domain 3"/>
    <property type="match status" value="1"/>
</dbReference>
<dbReference type="GO" id="GO:0016937">
    <property type="term" value="F:short-chain fatty acyl-CoA dehydrogenase activity"/>
    <property type="evidence" value="ECO:0007669"/>
    <property type="project" value="UniProtKB-EC"/>
</dbReference>
<organism evidence="11 12">
    <name type="scientific">Ruegeria meonggei</name>
    <dbReference type="NCBI Taxonomy" id="1446476"/>
    <lineage>
        <taxon>Bacteria</taxon>
        <taxon>Pseudomonadati</taxon>
        <taxon>Pseudomonadota</taxon>
        <taxon>Alphaproteobacteria</taxon>
        <taxon>Rhodobacterales</taxon>
        <taxon>Roseobacteraceae</taxon>
        <taxon>Ruegeria</taxon>
    </lineage>
</organism>
<dbReference type="InterPro" id="IPR006091">
    <property type="entry name" value="Acyl-CoA_Oxase/DH_mid-dom"/>
</dbReference>
<evidence type="ECO:0000256" key="7">
    <source>
        <dbReference type="RuleBase" id="RU362125"/>
    </source>
</evidence>
<proteinExistence type="inferred from homology"/>
<sequence length="411" mass="45911">MNMSFGLRDESRAMLERVADMIRTEIMPLEEEYQSEVGKGDRWQYTARQTEILEGLKAKAKAAGLWNFWLTDSDKGLGLTTVEYAFFAEEMGKTPLGAEVFNCSAPDTGNMEVFERYGTEKMKAAWLKPLLEGEIRSAYLMTEPNVASSDATNVAMSCVRDGDDYVLNGEKWWASGAGDPRCQVYIVMVRTAGEEQPKHKRQSMIVVPANTPGIEVLRPMEVYGHDDAPHGHMHIRFTNVRVPAENILLGEGRGFEIAQGRLGPGRIHHCMRAIGQAEIALEQMCKRSMQREAFGKKLAQLGANYDIIAECRMEIEMARLLCLKAAWFMDQGDARAAAPWISQIKVVAPRVALKVIDEAAQMFGAQGISQDTPLAAAWTHVRTLRLADGPDAVHRRQVARTELKKHTQEKV</sequence>
<dbReference type="FunFam" id="2.40.110.10:FF:000002">
    <property type="entry name" value="Acyl-CoA dehydrogenase fadE12"/>
    <property type="match status" value="1"/>
</dbReference>
<dbReference type="EMBL" id="FWFP01000013">
    <property type="protein sequence ID" value="SLN72551.1"/>
    <property type="molecule type" value="Genomic_DNA"/>
</dbReference>
<gene>
    <name evidence="11" type="ORF">RUM8411_03781</name>
</gene>
<dbReference type="OrthoDB" id="9775090at2"/>
<evidence type="ECO:0000256" key="5">
    <source>
        <dbReference type="ARBA" id="ARBA00022827"/>
    </source>
</evidence>
<dbReference type="InterPro" id="IPR009100">
    <property type="entry name" value="AcylCoA_DH/oxidase_NM_dom_sf"/>
</dbReference>
<comment type="subunit">
    <text evidence="3">Homodimer.</text>
</comment>
<dbReference type="Gene3D" id="1.10.540.10">
    <property type="entry name" value="Acyl-CoA dehydrogenase/oxidase, N-terminal domain"/>
    <property type="match status" value="1"/>
</dbReference>
<dbReference type="SUPFAM" id="SSF56645">
    <property type="entry name" value="Acyl-CoA dehydrogenase NM domain-like"/>
    <property type="match status" value="1"/>
</dbReference>
<dbReference type="RefSeq" id="WP_085824241.1">
    <property type="nucleotide sequence ID" value="NZ_FWFP01000013.1"/>
</dbReference>
<accession>A0A1X7A7Q5</accession>
<dbReference type="InterPro" id="IPR013786">
    <property type="entry name" value="AcylCoA_DH/ox_N"/>
</dbReference>
<dbReference type="AlphaFoldDB" id="A0A1X7A7Q5"/>
<name>A0A1X7A7Q5_9RHOB</name>
<dbReference type="InterPro" id="IPR050741">
    <property type="entry name" value="Acyl-CoA_dehydrogenase"/>
</dbReference>
<dbReference type="GO" id="GO:0033539">
    <property type="term" value="P:fatty acid beta-oxidation using acyl-CoA dehydrogenase"/>
    <property type="evidence" value="ECO:0007669"/>
    <property type="project" value="TreeGrafter"/>
</dbReference>
<evidence type="ECO:0000256" key="2">
    <source>
        <dbReference type="ARBA" id="ARBA00009347"/>
    </source>
</evidence>
<protein>
    <submittedName>
        <fullName evidence="11">Acyl-CoA dehydrogenase, short-chain specific</fullName>
        <ecNumber evidence="11">1.3.8.1</ecNumber>
    </submittedName>
</protein>